<evidence type="ECO:0000313" key="2">
    <source>
        <dbReference type="Proteomes" id="UP000077315"/>
    </source>
</evidence>
<dbReference type="PANTHER" id="PTHR47150">
    <property type="entry name" value="OS12G0169200 PROTEIN"/>
    <property type="match status" value="1"/>
</dbReference>
<dbReference type="STRING" id="763407.A0A163CV20"/>
<organism evidence="1 2">
    <name type="scientific">Phycomyces blakesleeanus (strain ATCC 8743b / DSM 1359 / FGSC 10004 / NBRC 33097 / NRRL 1555)</name>
    <dbReference type="NCBI Taxonomy" id="763407"/>
    <lineage>
        <taxon>Eukaryota</taxon>
        <taxon>Fungi</taxon>
        <taxon>Fungi incertae sedis</taxon>
        <taxon>Mucoromycota</taxon>
        <taxon>Mucoromycotina</taxon>
        <taxon>Mucoromycetes</taxon>
        <taxon>Mucorales</taxon>
        <taxon>Phycomycetaceae</taxon>
        <taxon>Phycomyces</taxon>
    </lineage>
</organism>
<dbReference type="EMBL" id="KV441027">
    <property type="protein sequence ID" value="OAD65790.1"/>
    <property type="molecule type" value="Genomic_DNA"/>
</dbReference>
<dbReference type="PANTHER" id="PTHR47150:SF5">
    <property type="entry name" value="OS07G0546750 PROTEIN"/>
    <property type="match status" value="1"/>
</dbReference>
<evidence type="ECO:0000313" key="1">
    <source>
        <dbReference type="EMBL" id="OAD65790.1"/>
    </source>
</evidence>
<protein>
    <recommendedName>
        <fullName evidence="3">DDE Tnp4 domain-containing protein</fullName>
    </recommendedName>
</protein>
<dbReference type="AlphaFoldDB" id="A0A163CV20"/>
<dbReference type="Pfam" id="PF04827">
    <property type="entry name" value="Plant_tran"/>
    <property type="match status" value="1"/>
</dbReference>
<dbReference type="RefSeq" id="XP_018283830.1">
    <property type="nucleotide sequence ID" value="XM_018442524.1"/>
</dbReference>
<accession>A0A163CV20</accession>
<dbReference type="Proteomes" id="UP000077315">
    <property type="component" value="Unassembled WGS sequence"/>
</dbReference>
<sequence>MNNNLITAFFEEEERDEELRTTVSSFLLDKLTHDYSDYDIEKISQRTICQLAYGLPANSIDESFRMTESTAFECLKHFCAAVVSVFGNEYLRAPYEEDNCPTAWHRQYVRKEKTPTIVLEAVASYDLWIGHIFFGLPGSLNDSNVLDWSHLFENITDGKGPKGYYLTDDIYPTYAAFVKSFNDLQSAKHKNFAKAQETVRKDVECAFENDRGEKENIGEGNGVERKVVGERSEVDTSLTGTMSLMPRSEIMLPDGSFASFMQRFIAIQNCKQHFQLRHDLVESLWQRKGDFLIE</sequence>
<keyword evidence="2" id="KW-1185">Reference proteome</keyword>
<reference evidence="2" key="1">
    <citation type="submission" date="2015-06" db="EMBL/GenBank/DDBJ databases">
        <title>Expansion of signal transduction pathways in fungi by whole-genome duplication.</title>
        <authorList>
            <consortium name="DOE Joint Genome Institute"/>
            <person name="Corrochano L.M."/>
            <person name="Kuo A."/>
            <person name="Marcet-Houben M."/>
            <person name="Polaino S."/>
            <person name="Salamov A."/>
            <person name="Villalobos J.M."/>
            <person name="Alvarez M.I."/>
            <person name="Avalos J."/>
            <person name="Benito E.P."/>
            <person name="Benoit I."/>
            <person name="Burger G."/>
            <person name="Camino L.P."/>
            <person name="Canovas D."/>
            <person name="Cerda-Olmedo E."/>
            <person name="Cheng J.-F."/>
            <person name="Dominguez A."/>
            <person name="Elias M."/>
            <person name="Eslava A.P."/>
            <person name="Glaser F."/>
            <person name="Grimwood J."/>
            <person name="Gutierrez G."/>
            <person name="Heitman J."/>
            <person name="Henrissat B."/>
            <person name="Iturriaga E.A."/>
            <person name="Lang B.F."/>
            <person name="Lavin J.L."/>
            <person name="Lee S."/>
            <person name="Li W."/>
            <person name="Lindquist E."/>
            <person name="Lopez-Garcia S."/>
            <person name="Luque E.M."/>
            <person name="Marcos A.T."/>
            <person name="Martin J."/>
            <person name="McCluskey K."/>
            <person name="Medina H.R."/>
            <person name="Miralles-Duran A."/>
            <person name="Miyazaki A."/>
            <person name="Munoz-Torres E."/>
            <person name="Oguiza J.A."/>
            <person name="Ohm R."/>
            <person name="Olmedo M."/>
            <person name="Orejas M."/>
            <person name="Ortiz-Castellanos L."/>
            <person name="Pisabarro A.G."/>
            <person name="Rodriguez-Romero J."/>
            <person name="Ruiz-Herrera J."/>
            <person name="Ruiz-Vazquez R."/>
            <person name="Sanz C."/>
            <person name="Schackwitz W."/>
            <person name="Schmutz J."/>
            <person name="Shahriari M."/>
            <person name="Shelest E."/>
            <person name="Silva-Franco F."/>
            <person name="Soanes D."/>
            <person name="Syed K."/>
            <person name="Tagua V.G."/>
            <person name="Talbot N.J."/>
            <person name="Thon M."/>
            <person name="De vries R.P."/>
            <person name="Wiebenga A."/>
            <person name="Yadav J.S."/>
            <person name="Braun E.L."/>
            <person name="Baker S."/>
            <person name="Garre V."/>
            <person name="Horwitz B."/>
            <person name="Torres-Martinez S."/>
            <person name="Idnurm A."/>
            <person name="Herrera-Estrella A."/>
            <person name="Gabaldon T."/>
            <person name="Grigoriev I.V."/>
        </authorList>
    </citation>
    <scope>NUCLEOTIDE SEQUENCE [LARGE SCALE GENOMIC DNA]</scope>
    <source>
        <strain evidence="2">NRRL 1555(-)</strain>
    </source>
</reference>
<dbReference type="GeneID" id="29003430"/>
<dbReference type="InterPro" id="IPR006912">
    <property type="entry name" value="Harbinger_derived_prot"/>
</dbReference>
<evidence type="ECO:0008006" key="3">
    <source>
        <dbReference type="Google" id="ProtNLM"/>
    </source>
</evidence>
<dbReference type="InParanoid" id="A0A163CV20"/>
<dbReference type="VEuPathDB" id="FungiDB:PHYBLDRAFT_71690"/>
<dbReference type="OrthoDB" id="2287304at2759"/>
<gene>
    <name evidence="1" type="ORF">PHYBLDRAFT_71690</name>
</gene>
<proteinExistence type="predicted"/>
<name>A0A163CV20_PHYB8</name>